<gene>
    <name evidence="2" type="ORF">THASP1DRAFT_25504</name>
</gene>
<evidence type="ECO:0000256" key="1">
    <source>
        <dbReference type="SAM" id="MobiDB-lite"/>
    </source>
</evidence>
<feature type="region of interest" description="Disordered" evidence="1">
    <location>
        <begin position="1"/>
        <end position="33"/>
    </location>
</feature>
<evidence type="ECO:0000313" key="2">
    <source>
        <dbReference type="EMBL" id="RKP06111.1"/>
    </source>
</evidence>
<accession>A0A4P9XL65</accession>
<keyword evidence="3" id="KW-1185">Reference proteome</keyword>
<dbReference type="Proteomes" id="UP000271241">
    <property type="component" value="Unassembled WGS sequence"/>
</dbReference>
<organism evidence="2 3">
    <name type="scientific">Thamnocephalis sphaerospora</name>
    <dbReference type="NCBI Taxonomy" id="78915"/>
    <lineage>
        <taxon>Eukaryota</taxon>
        <taxon>Fungi</taxon>
        <taxon>Fungi incertae sedis</taxon>
        <taxon>Zoopagomycota</taxon>
        <taxon>Zoopagomycotina</taxon>
        <taxon>Zoopagomycetes</taxon>
        <taxon>Zoopagales</taxon>
        <taxon>Sigmoideomycetaceae</taxon>
        <taxon>Thamnocephalis</taxon>
    </lineage>
</organism>
<sequence>GDDADEGDEGSDSVDGARSEEIETRSGRAATTPAFSRVPKRAVLAALEMALLVVVPTGAAELPSAVRPFSAGEWTGDLAVASCSYCRCGYGMRHRRRRGFGMHGVRMRRGGRCVATCAFPGSQGAIDACSTVSGCMWQRCARLNLLPRQLFDALAHRREGDQLIGRRGVGSGHAIVRRQLRVGAVAFTVAVGQHCVVVLERIQLCHLHDETDETKPPKWLKLAGADAKVACSH</sequence>
<feature type="compositionally biased region" description="Basic and acidic residues" evidence="1">
    <location>
        <begin position="15"/>
        <end position="26"/>
    </location>
</feature>
<feature type="non-terminal residue" evidence="2">
    <location>
        <position position="1"/>
    </location>
</feature>
<dbReference type="AlphaFoldDB" id="A0A4P9XL65"/>
<feature type="compositionally biased region" description="Acidic residues" evidence="1">
    <location>
        <begin position="1"/>
        <end position="12"/>
    </location>
</feature>
<name>A0A4P9XL65_9FUNG</name>
<evidence type="ECO:0000313" key="3">
    <source>
        <dbReference type="Proteomes" id="UP000271241"/>
    </source>
</evidence>
<reference evidence="3" key="1">
    <citation type="journal article" date="2018" name="Nat. Microbiol.">
        <title>Leveraging single-cell genomics to expand the fungal tree of life.</title>
        <authorList>
            <person name="Ahrendt S.R."/>
            <person name="Quandt C.A."/>
            <person name="Ciobanu D."/>
            <person name="Clum A."/>
            <person name="Salamov A."/>
            <person name="Andreopoulos B."/>
            <person name="Cheng J.F."/>
            <person name="Woyke T."/>
            <person name="Pelin A."/>
            <person name="Henrissat B."/>
            <person name="Reynolds N.K."/>
            <person name="Benny G.L."/>
            <person name="Smith M.E."/>
            <person name="James T.Y."/>
            <person name="Grigoriev I.V."/>
        </authorList>
    </citation>
    <scope>NUCLEOTIDE SEQUENCE [LARGE SCALE GENOMIC DNA]</scope>
    <source>
        <strain evidence="3">RSA 1356</strain>
    </source>
</reference>
<protein>
    <submittedName>
        <fullName evidence="2">Uncharacterized protein</fullName>
    </submittedName>
</protein>
<dbReference type="EMBL" id="KZ992951">
    <property type="protein sequence ID" value="RKP06111.1"/>
    <property type="molecule type" value="Genomic_DNA"/>
</dbReference>
<proteinExistence type="predicted"/>